<name>A0A1H6SFT0_9RHOB</name>
<protein>
    <submittedName>
        <fullName evidence="3">Uncharacterized protein</fullName>
    </submittedName>
</protein>
<keyword evidence="1" id="KW-0175">Coiled coil</keyword>
<dbReference type="EMBL" id="FNYD01000002">
    <property type="protein sequence ID" value="SEI66761.1"/>
    <property type="molecule type" value="Genomic_DNA"/>
</dbReference>
<evidence type="ECO:0000313" key="3">
    <source>
        <dbReference type="EMBL" id="SEI66761.1"/>
    </source>
</evidence>
<sequence length="117" mass="13269">MMRYIRYALLGTIAIILISVSLANRQIVTLKLMPDTLAELLGFNFSLALPLFLVALGGVALGLVIGFIWEWVREHKHRKVATVKHREARQLKREVKKLQKQKHEGKDEVLALLDEAG</sequence>
<keyword evidence="2" id="KW-0472">Membrane</keyword>
<evidence type="ECO:0000256" key="1">
    <source>
        <dbReference type="SAM" id="Coils"/>
    </source>
</evidence>
<accession>A0A1H6SFT0</accession>
<feature type="coiled-coil region" evidence="1">
    <location>
        <begin position="81"/>
        <end position="115"/>
    </location>
</feature>
<feature type="transmembrane region" description="Helical" evidence="2">
    <location>
        <begin position="47"/>
        <end position="69"/>
    </location>
</feature>
<evidence type="ECO:0000313" key="4">
    <source>
        <dbReference type="Proteomes" id="UP000199379"/>
    </source>
</evidence>
<reference evidence="3 4" key="1">
    <citation type="submission" date="2016-10" db="EMBL/GenBank/DDBJ databases">
        <authorList>
            <person name="de Groot N.N."/>
        </authorList>
    </citation>
    <scope>NUCLEOTIDE SEQUENCE [LARGE SCALE GENOMIC DNA]</scope>
    <source>
        <strain evidence="3 4">DSM 29340</strain>
    </source>
</reference>
<gene>
    <name evidence="3" type="ORF">SAMN05444007_10292</name>
</gene>
<dbReference type="AlphaFoldDB" id="A0A1H6SFT0"/>
<organism evidence="3 4">
    <name type="scientific">Cribrihabitans marinus</name>
    <dbReference type="NCBI Taxonomy" id="1227549"/>
    <lineage>
        <taxon>Bacteria</taxon>
        <taxon>Pseudomonadati</taxon>
        <taxon>Pseudomonadota</taxon>
        <taxon>Alphaproteobacteria</taxon>
        <taxon>Rhodobacterales</taxon>
        <taxon>Paracoccaceae</taxon>
        <taxon>Cribrihabitans</taxon>
    </lineage>
</organism>
<keyword evidence="2" id="KW-1133">Transmembrane helix</keyword>
<keyword evidence="4" id="KW-1185">Reference proteome</keyword>
<dbReference type="STRING" id="1227549.SAMN05444007_10292"/>
<proteinExistence type="predicted"/>
<dbReference type="Proteomes" id="UP000199379">
    <property type="component" value="Unassembled WGS sequence"/>
</dbReference>
<evidence type="ECO:0000256" key="2">
    <source>
        <dbReference type="SAM" id="Phobius"/>
    </source>
</evidence>
<keyword evidence="2" id="KW-0812">Transmembrane</keyword>